<dbReference type="EMBL" id="JAYWIO010000007">
    <property type="protein sequence ID" value="KAK7250571.1"/>
    <property type="molecule type" value="Genomic_DNA"/>
</dbReference>
<comment type="caution">
    <text evidence="2">The sequence shown here is derived from an EMBL/GenBank/DDBJ whole genome shotgun (WGS) entry which is preliminary data.</text>
</comment>
<dbReference type="PANTHER" id="PTHR33710:SF77">
    <property type="entry name" value="DNASE I-LIKE SUPERFAMILY PROTEIN"/>
    <property type="match status" value="1"/>
</dbReference>
<evidence type="ECO:0000313" key="3">
    <source>
        <dbReference type="Proteomes" id="UP001372338"/>
    </source>
</evidence>
<name>A0AAN9E7Y3_CROPI</name>
<keyword evidence="3" id="KW-1185">Reference proteome</keyword>
<evidence type="ECO:0000313" key="2">
    <source>
        <dbReference type="EMBL" id="KAK7250571.1"/>
    </source>
</evidence>
<dbReference type="InterPro" id="IPR005135">
    <property type="entry name" value="Endo/exonuclease/phosphatase"/>
</dbReference>
<dbReference type="Gene3D" id="3.60.10.10">
    <property type="entry name" value="Endonuclease/exonuclease/phosphatase"/>
    <property type="match status" value="1"/>
</dbReference>
<feature type="domain" description="Endonuclease/exonuclease/phosphatase" evidence="1">
    <location>
        <begin position="5"/>
        <end position="230"/>
    </location>
</feature>
<sequence length="429" mass="49166">MSLQSWNCRGLGSPRAIRSLRKLLASERPNIVFLMETRKKVTELQVLRSLNNNSYNMYAVDCNGSGRSRSGGLALLWNNSMNVTVSLSSLNHVDFSASFPGSDASFFISCIYGHPESSEKYRTWRLLNSIKKRTDDPWLAIGDINQVLCPEDKVGGNAVDMSEVDAARSCLDRCNLNYVQWVGPRYTWCNRRKHPHTIEEHLDRAFTNSSWNQAWQNTLVTHLPRFGSDHCPILLEIMHDVSGANRRRKKKLYRFEQFWLRHEGCESVIQHSWIPGDDVLSNIANVGENLSEWSRATFGNIPKKIAKLKAKLSEIQAKPLTDDALEEEKTISKELDVLLLDEEQRWQQRSRADWLMYAIERHHEVGDAATAEAIAFRWTVVFRPRLMNSVADTLAKKALVAHKQLWLVDIPDFLRPFFVSDPTVDMPLV</sequence>
<dbReference type="SUPFAM" id="SSF56219">
    <property type="entry name" value="DNase I-like"/>
    <property type="match status" value="1"/>
</dbReference>
<dbReference type="PANTHER" id="PTHR33710">
    <property type="entry name" value="BNAC02G09200D PROTEIN"/>
    <property type="match status" value="1"/>
</dbReference>
<dbReference type="GO" id="GO:0003824">
    <property type="term" value="F:catalytic activity"/>
    <property type="evidence" value="ECO:0007669"/>
    <property type="project" value="InterPro"/>
</dbReference>
<reference evidence="2 3" key="1">
    <citation type="submission" date="2024-01" db="EMBL/GenBank/DDBJ databases">
        <title>The genomes of 5 underutilized Papilionoideae crops provide insights into root nodulation and disease resistanc.</title>
        <authorList>
            <person name="Yuan L."/>
        </authorList>
    </citation>
    <scope>NUCLEOTIDE SEQUENCE [LARGE SCALE GENOMIC DNA]</scope>
    <source>
        <strain evidence="2">ZHUSHIDOU_FW_LH</strain>
        <tissue evidence="2">Leaf</tissue>
    </source>
</reference>
<accession>A0AAN9E7Y3</accession>
<dbReference type="Pfam" id="PF03372">
    <property type="entry name" value="Exo_endo_phos"/>
    <property type="match status" value="1"/>
</dbReference>
<evidence type="ECO:0000259" key="1">
    <source>
        <dbReference type="Pfam" id="PF03372"/>
    </source>
</evidence>
<gene>
    <name evidence="2" type="ORF">RIF29_33087</name>
</gene>
<dbReference type="InterPro" id="IPR036691">
    <property type="entry name" value="Endo/exonu/phosph_ase_sf"/>
</dbReference>
<proteinExistence type="predicted"/>
<protein>
    <recommendedName>
        <fullName evidence="1">Endonuclease/exonuclease/phosphatase domain-containing protein</fullName>
    </recommendedName>
</protein>
<dbReference type="AlphaFoldDB" id="A0AAN9E7Y3"/>
<dbReference type="Proteomes" id="UP001372338">
    <property type="component" value="Unassembled WGS sequence"/>
</dbReference>
<organism evidence="2 3">
    <name type="scientific">Crotalaria pallida</name>
    <name type="common">Smooth rattlebox</name>
    <name type="synonym">Crotalaria striata</name>
    <dbReference type="NCBI Taxonomy" id="3830"/>
    <lineage>
        <taxon>Eukaryota</taxon>
        <taxon>Viridiplantae</taxon>
        <taxon>Streptophyta</taxon>
        <taxon>Embryophyta</taxon>
        <taxon>Tracheophyta</taxon>
        <taxon>Spermatophyta</taxon>
        <taxon>Magnoliopsida</taxon>
        <taxon>eudicotyledons</taxon>
        <taxon>Gunneridae</taxon>
        <taxon>Pentapetalae</taxon>
        <taxon>rosids</taxon>
        <taxon>fabids</taxon>
        <taxon>Fabales</taxon>
        <taxon>Fabaceae</taxon>
        <taxon>Papilionoideae</taxon>
        <taxon>50 kb inversion clade</taxon>
        <taxon>genistoids sensu lato</taxon>
        <taxon>core genistoids</taxon>
        <taxon>Crotalarieae</taxon>
        <taxon>Crotalaria</taxon>
    </lineage>
</organism>